<sequence length="413" mass="43356">MTSRRLTAVDAQMLLLSAATPNDQFLLYGFGAPVDAAAALAGVRDAATRCAELTVRVRDRGPWRYPVWELCDVGADQFVVHDTTTWAGALSTVAALAGDQVDAHVHPWRLHVFPDVDALPGSGTGSIAVLQISHALADGGRASALAARLFGRAAALEAVRPLPTHGFVYRSAAAARAHRRLVRDTDAGLVPAPAVSCPALRSNTAPAGAVHVRTIVRRRDELAGPTVTVAALSAIAAALSAHLRASGDDAERLGAEIPMAKPGVRRANNHFGNVGVGLYPQLPHRHRARAIAQDLLRRRRRVSHPAMATQDASFAAIPAALLRWGMGQFDPAQRSPTVAGNTVVSSVNRGRADLTFGRAPVVLTAGFPALSPMMALTHGVHGIGDTVAISVHAAESAIGDIDAYTERLVHELG</sequence>
<evidence type="ECO:0008006" key="3">
    <source>
        <dbReference type="Google" id="ProtNLM"/>
    </source>
</evidence>
<gene>
    <name evidence="1" type="ORF">MOBUDSM44075_01984</name>
</gene>
<name>A0A0J6W261_9MYCO</name>
<accession>A0A0J6W261</accession>
<evidence type="ECO:0000313" key="1">
    <source>
        <dbReference type="EMBL" id="KMO77415.1"/>
    </source>
</evidence>
<organism evidence="1 2">
    <name type="scientific">Mycolicibacterium obuense</name>
    <dbReference type="NCBI Taxonomy" id="1807"/>
    <lineage>
        <taxon>Bacteria</taxon>
        <taxon>Bacillati</taxon>
        <taxon>Actinomycetota</taxon>
        <taxon>Actinomycetes</taxon>
        <taxon>Mycobacteriales</taxon>
        <taxon>Mycobacteriaceae</taxon>
        <taxon>Mycolicibacterium</taxon>
    </lineage>
</organism>
<dbReference type="EMBL" id="JYNU01000010">
    <property type="protein sequence ID" value="KMO77415.1"/>
    <property type="molecule type" value="Genomic_DNA"/>
</dbReference>
<dbReference type="AlphaFoldDB" id="A0A0J6W261"/>
<dbReference type="PATRIC" id="fig|1807.14.peg.2000"/>
<proteinExistence type="predicted"/>
<comment type="caution">
    <text evidence="1">The sequence shown here is derived from an EMBL/GenBank/DDBJ whole genome shotgun (WGS) entry which is preliminary data.</text>
</comment>
<dbReference type="Proteomes" id="UP000036313">
    <property type="component" value="Unassembled WGS sequence"/>
</dbReference>
<evidence type="ECO:0000313" key="2">
    <source>
        <dbReference type="Proteomes" id="UP000036313"/>
    </source>
</evidence>
<dbReference type="RefSeq" id="WP_048422967.1">
    <property type="nucleotide sequence ID" value="NZ_JYNU01000010.1"/>
</dbReference>
<reference evidence="1 2" key="1">
    <citation type="journal article" date="2015" name="Genome Biol. Evol.">
        <title>Characterization of Three Mycobacterium spp. with Potential Use in Bioremediation by Genome Sequencing and Comparative Genomics.</title>
        <authorList>
            <person name="Das S."/>
            <person name="Pettersson B.M."/>
            <person name="Behra P.R."/>
            <person name="Ramesh M."/>
            <person name="Dasgupta S."/>
            <person name="Bhattacharya A."/>
            <person name="Kirsebom L.A."/>
        </authorList>
    </citation>
    <scope>NUCLEOTIDE SEQUENCE [LARGE SCALE GENOMIC DNA]</scope>
    <source>
        <strain evidence="1 2">DSM 44075</strain>
    </source>
</reference>
<protein>
    <recommendedName>
        <fullName evidence="3">DUF1298 domain-containing protein</fullName>
    </recommendedName>
</protein>